<evidence type="ECO:0000256" key="1">
    <source>
        <dbReference type="ARBA" id="ARBA00022741"/>
    </source>
</evidence>
<evidence type="ECO:0000313" key="6">
    <source>
        <dbReference type="EMBL" id="MBW0136304.1"/>
    </source>
</evidence>
<gene>
    <name evidence="6" type="ORF">I4I81_18810</name>
</gene>
<evidence type="ECO:0000256" key="2">
    <source>
        <dbReference type="ARBA" id="ARBA00022840"/>
    </source>
</evidence>
<comment type="caution">
    <text evidence="6">The sequence shown here is derived from an EMBL/GenBank/DDBJ whole genome shotgun (WGS) entry which is preliminary data.</text>
</comment>
<name>A0ABS6UX77_9PSEU</name>
<keyword evidence="2" id="KW-0067">ATP-binding</keyword>
<accession>A0ABS6UX77</accession>
<dbReference type="PANTHER" id="PTHR32071:SF122">
    <property type="entry name" value="SIGMA FACTOR"/>
    <property type="match status" value="1"/>
</dbReference>
<dbReference type="Pfam" id="PF25601">
    <property type="entry name" value="AAA_lid_14"/>
    <property type="match status" value="1"/>
</dbReference>
<organism evidence="6 7">
    <name type="scientific">Pseudonocardia abyssalis</name>
    <dbReference type="NCBI Taxonomy" id="2792008"/>
    <lineage>
        <taxon>Bacteria</taxon>
        <taxon>Bacillati</taxon>
        <taxon>Actinomycetota</taxon>
        <taxon>Actinomycetes</taxon>
        <taxon>Pseudonocardiales</taxon>
        <taxon>Pseudonocardiaceae</taxon>
        <taxon>Pseudonocardia</taxon>
    </lineage>
</organism>
<feature type="domain" description="Sigma-54 factor interaction" evidence="5">
    <location>
        <begin position="253"/>
        <end position="445"/>
    </location>
</feature>
<dbReference type="PANTHER" id="PTHR32071">
    <property type="entry name" value="TRANSCRIPTIONAL REGULATORY PROTEIN"/>
    <property type="match status" value="1"/>
</dbReference>
<keyword evidence="7" id="KW-1185">Reference proteome</keyword>
<dbReference type="InterPro" id="IPR002078">
    <property type="entry name" value="Sigma_54_int"/>
</dbReference>
<keyword evidence="1" id="KW-0547">Nucleotide-binding</keyword>
<protein>
    <submittedName>
        <fullName evidence="6">Fis family transcriptional regulator</fullName>
    </submittedName>
</protein>
<keyword evidence="4" id="KW-0804">Transcription</keyword>
<dbReference type="EMBL" id="JADQDK010000001">
    <property type="protein sequence ID" value="MBW0136304.1"/>
    <property type="molecule type" value="Genomic_DNA"/>
</dbReference>
<reference evidence="6 7" key="1">
    <citation type="submission" date="2020-11" db="EMBL/GenBank/DDBJ databases">
        <title>Pseudonocardia abyssalis sp. nov. and Pseudonocardia oceani sp. nov., description and phylogenomic analysis of two novel actinomycetes isolated from the deep Southern Ocean.</title>
        <authorList>
            <person name="Parra J."/>
        </authorList>
    </citation>
    <scope>NUCLEOTIDE SEQUENCE [LARGE SCALE GENOMIC DNA]</scope>
    <source>
        <strain evidence="6 7">KRD-168</strain>
    </source>
</reference>
<proteinExistence type="predicted"/>
<dbReference type="Pfam" id="PF02954">
    <property type="entry name" value="HTH_8"/>
    <property type="match status" value="1"/>
</dbReference>
<dbReference type="InterPro" id="IPR058031">
    <property type="entry name" value="AAA_lid_NorR"/>
</dbReference>
<dbReference type="Proteomes" id="UP000694287">
    <property type="component" value="Unassembled WGS sequence"/>
</dbReference>
<evidence type="ECO:0000256" key="3">
    <source>
        <dbReference type="ARBA" id="ARBA00023015"/>
    </source>
</evidence>
<evidence type="ECO:0000256" key="4">
    <source>
        <dbReference type="ARBA" id="ARBA00023163"/>
    </source>
</evidence>
<evidence type="ECO:0000313" key="7">
    <source>
        <dbReference type="Proteomes" id="UP000694287"/>
    </source>
</evidence>
<keyword evidence="3" id="KW-0805">Transcription regulation</keyword>
<sequence length="523" mass="56068">MTKYEAALEYGAYALVLTDRDGRLLHRWVRNPGLAAVMDGIGVAAGTTMDESTVGTTSLVAMLTGRPEMIRGPEHFSEKFRDFSCSSAPIVHPVNRRLLGSVSLICRLGDTAPIMLPWIIEFVGAVEDALRARASRREQRLLDAYTTHNRDARRPVVALDSSTIITNAAAARLLGGVDQSLLWEHARRSLVDRSTGPSTLTLPNGEVVTVDCRAVSSDEHDSGAVLMLRSAAPRRRGEGSSAIAAQSGELPRLVGRSDSWQTLCRQAAGVRGGTSPVLVTGESGTGRLAVAQALQGWHDVRVIDAADASSRGRKKWCRDLASELDGSGVSVVIRHVDLLAPPLALAAVAVLRRASPVRLLGTAERAGVESARHNALMDSFVSVLDVPPLRDRLDDLPVLLAAFTDRASGGRADLEWMPETVQALSRVDWPGNLSSLDALVRRVVAGRSTGRRIGVADLPPEYLTRRARRPLASLEQTEAHAILAALRAAGGNKNQAALSLGIARSTLYRKVRALGLDLSSTVY</sequence>
<dbReference type="RefSeq" id="WP_218603871.1">
    <property type="nucleotide sequence ID" value="NZ_JADQDJ010000166.1"/>
</dbReference>
<evidence type="ECO:0000259" key="5">
    <source>
        <dbReference type="PROSITE" id="PS50045"/>
    </source>
</evidence>
<dbReference type="InterPro" id="IPR002197">
    <property type="entry name" value="HTH_Fis"/>
</dbReference>
<dbReference type="PROSITE" id="PS50045">
    <property type="entry name" value="SIGMA54_INTERACT_4"/>
    <property type="match status" value="1"/>
</dbReference>